<dbReference type="EMBL" id="CP036276">
    <property type="protein sequence ID" value="QDU41773.1"/>
    <property type="molecule type" value="Genomic_DNA"/>
</dbReference>
<evidence type="ECO:0000313" key="2">
    <source>
        <dbReference type="Proteomes" id="UP000319383"/>
    </source>
</evidence>
<keyword evidence="2" id="KW-1185">Reference proteome</keyword>
<organism evidence="1 2">
    <name type="scientific">Symmachiella dynata</name>
    <dbReference type="NCBI Taxonomy" id="2527995"/>
    <lineage>
        <taxon>Bacteria</taxon>
        <taxon>Pseudomonadati</taxon>
        <taxon>Planctomycetota</taxon>
        <taxon>Planctomycetia</taxon>
        <taxon>Planctomycetales</taxon>
        <taxon>Planctomycetaceae</taxon>
        <taxon>Symmachiella</taxon>
    </lineage>
</organism>
<dbReference type="KEGG" id="sdyn:Mal52_02270"/>
<proteinExistence type="predicted"/>
<dbReference type="AlphaFoldDB" id="A0A517ZH15"/>
<gene>
    <name evidence="1" type="ORF">Mal52_02270</name>
</gene>
<name>A0A517ZH15_9PLAN</name>
<reference evidence="1 2" key="1">
    <citation type="submission" date="2019-02" db="EMBL/GenBank/DDBJ databases">
        <title>Deep-cultivation of Planctomycetes and their phenomic and genomic characterization uncovers novel biology.</title>
        <authorList>
            <person name="Wiegand S."/>
            <person name="Jogler M."/>
            <person name="Boedeker C."/>
            <person name="Pinto D."/>
            <person name="Vollmers J."/>
            <person name="Rivas-Marin E."/>
            <person name="Kohn T."/>
            <person name="Peeters S.H."/>
            <person name="Heuer A."/>
            <person name="Rast P."/>
            <person name="Oberbeckmann S."/>
            <person name="Bunk B."/>
            <person name="Jeske O."/>
            <person name="Meyerdierks A."/>
            <person name="Storesund J.E."/>
            <person name="Kallscheuer N."/>
            <person name="Luecker S."/>
            <person name="Lage O.M."/>
            <person name="Pohl T."/>
            <person name="Merkel B.J."/>
            <person name="Hornburger P."/>
            <person name="Mueller R.-W."/>
            <person name="Bruemmer F."/>
            <person name="Labrenz M."/>
            <person name="Spormann A.M."/>
            <person name="Op den Camp H."/>
            <person name="Overmann J."/>
            <person name="Amann R."/>
            <person name="Jetten M.S.M."/>
            <person name="Mascher T."/>
            <person name="Medema M.H."/>
            <person name="Devos D.P."/>
            <person name="Kaster A.-K."/>
            <person name="Ovreas L."/>
            <person name="Rohde M."/>
            <person name="Galperin M.Y."/>
            <person name="Jogler C."/>
        </authorList>
    </citation>
    <scope>NUCLEOTIDE SEQUENCE [LARGE SCALE GENOMIC DNA]</scope>
    <source>
        <strain evidence="1 2">Mal52</strain>
    </source>
</reference>
<sequence>MCAGNFARVANYISVLRYFLPRPQGNLNRYREILAVDAGSDKDKVARNPPIFPEPPFRQFG</sequence>
<evidence type="ECO:0000313" key="1">
    <source>
        <dbReference type="EMBL" id="QDU41773.1"/>
    </source>
</evidence>
<accession>A0A517ZH15</accession>
<dbReference type="Proteomes" id="UP000319383">
    <property type="component" value="Chromosome"/>
</dbReference>
<protein>
    <submittedName>
        <fullName evidence="1">Uncharacterized protein</fullName>
    </submittedName>
</protein>